<proteinExistence type="predicted"/>
<reference evidence="2" key="1">
    <citation type="submission" date="2018-06" db="EMBL/GenBank/DDBJ databases">
        <authorList>
            <person name="Zhirakovskaya E."/>
        </authorList>
    </citation>
    <scope>NUCLEOTIDE SEQUENCE</scope>
</reference>
<dbReference type="AlphaFoldDB" id="A0A3B0ZRM5"/>
<name>A0A3B0ZRM5_9ZZZZ</name>
<keyword evidence="1" id="KW-0812">Transmembrane</keyword>
<gene>
    <name evidence="2" type="ORF">MNBD_GAMMA18-1386</name>
</gene>
<accession>A0A3B0ZRM5</accession>
<protein>
    <submittedName>
        <fullName evidence="2">Uncharacterized protein</fullName>
    </submittedName>
</protein>
<keyword evidence="1" id="KW-1133">Transmembrane helix</keyword>
<feature type="transmembrane region" description="Helical" evidence="1">
    <location>
        <begin position="7"/>
        <end position="26"/>
    </location>
</feature>
<organism evidence="2">
    <name type="scientific">hydrothermal vent metagenome</name>
    <dbReference type="NCBI Taxonomy" id="652676"/>
    <lineage>
        <taxon>unclassified sequences</taxon>
        <taxon>metagenomes</taxon>
        <taxon>ecological metagenomes</taxon>
    </lineage>
</organism>
<sequence>MRSKSRVISYLFRFMLIFEINRFWIFSASERTVNARVGWADDGTPDYDEDEEVQDIEWDVQDFDNFEDALKLSELLIDQKLMLNDRITIDVDELFNRIGWERDRYDAAVNTLLSVKIDMLDEGKKTDYFFVHF</sequence>
<dbReference type="EMBL" id="UOFP01000302">
    <property type="protein sequence ID" value="VAW89997.1"/>
    <property type="molecule type" value="Genomic_DNA"/>
</dbReference>
<evidence type="ECO:0000256" key="1">
    <source>
        <dbReference type="SAM" id="Phobius"/>
    </source>
</evidence>
<evidence type="ECO:0000313" key="2">
    <source>
        <dbReference type="EMBL" id="VAW89997.1"/>
    </source>
</evidence>
<keyword evidence="1" id="KW-0472">Membrane</keyword>